<dbReference type="KEGG" id="cdet:87941637"/>
<dbReference type="GO" id="GO:0050313">
    <property type="term" value="F:sulfur dioxygenase activity"/>
    <property type="evidence" value="ECO:0007669"/>
    <property type="project" value="InterPro"/>
</dbReference>
<dbReference type="GO" id="GO:0006749">
    <property type="term" value="P:glutathione metabolic process"/>
    <property type="evidence" value="ECO:0007669"/>
    <property type="project" value="InterPro"/>
</dbReference>
<dbReference type="EMBL" id="CP137307">
    <property type="protein sequence ID" value="WQF80120.1"/>
    <property type="molecule type" value="Genomic_DNA"/>
</dbReference>
<evidence type="ECO:0000313" key="4">
    <source>
        <dbReference type="Proteomes" id="UP001322277"/>
    </source>
</evidence>
<dbReference type="PANTHER" id="PTHR43084:SF1">
    <property type="entry name" value="PERSULFIDE DIOXYGENASE ETHE1, MITOCHONDRIAL"/>
    <property type="match status" value="1"/>
</dbReference>
<dbReference type="GeneID" id="87941637"/>
<sequence>MAYEPTIHDIFEPSTGTWQYIVADLPTKAAIIIDPVLDFDPATSTISTQTSDGLLEVIWELGYKVVGILETHVHADHLTAAKYLQSRLREAQAGAAPDICIGGRIKVVQERLGEKYGIEKEEFASAFDRLFGDDEVFEIGKLEATALHLPGHTPDHMGYLIGCECPRRLQKLIRKGAGAAADLKTANVFAGDSLFNHDVGSARCDFPGGNARDLFASTRRLLSLPEDTKIWTGHDYPPAGRGPMAATNVAQQKTQNKHLAQSATEYEFVKWREERDSGLGEPRLMHWALQFNIRAGNMPALNKNGDRLLHVPVRIPGATW</sequence>
<gene>
    <name evidence="3" type="ORF">CDEST_05134</name>
</gene>
<dbReference type="InterPro" id="IPR044528">
    <property type="entry name" value="POD-like_MBL-fold"/>
</dbReference>
<dbReference type="Proteomes" id="UP001322277">
    <property type="component" value="Chromosome 3"/>
</dbReference>
<dbReference type="AlphaFoldDB" id="A0AAX4I9Y5"/>
<keyword evidence="3" id="KW-0378">Hydrolase</keyword>
<dbReference type="Gene3D" id="3.60.15.10">
    <property type="entry name" value="Ribonuclease Z/Hydroxyacylglutathione hydrolase-like"/>
    <property type="match status" value="1"/>
</dbReference>
<keyword evidence="1" id="KW-0479">Metal-binding</keyword>
<organism evidence="3 4">
    <name type="scientific">Colletotrichum destructivum</name>
    <dbReference type="NCBI Taxonomy" id="34406"/>
    <lineage>
        <taxon>Eukaryota</taxon>
        <taxon>Fungi</taxon>
        <taxon>Dikarya</taxon>
        <taxon>Ascomycota</taxon>
        <taxon>Pezizomycotina</taxon>
        <taxon>Sordariomycetes</taxon>
        <taxon>Hypocreomycetidae</taxon>
        <taxon>Glomerellales</taxon>
        <taxon>Glomerellaceae</taxon>
        <taxon>Colletotrichum</taxon>
        <taxon>Colletotrichum destructivum species complex</taxon>
    </lineage>
</organism>
<protein>
    <submittedName>
        <fullName evidence="3">Metallo-beta-lactamase, ribonuclease Z/Hydroxyacylglutathione hydrolase</fullName>
    </submittedName>
</protein>
<dbReference type="GO" id="GO:0046872">
    <property type="term" value="F:metal ion binding"/>
    <property type="evidence" value="ECO:0007669"/>
    <property type="project" value="UniProtKB-KW"/>
</dbReference>
<dbReference type="RefSeq" id="XP_062777344.1">
    <property type="nucleotide sequence ID" value="XM_062921293.1"/>
</dbReference>
<proteinExistence type="predicted"/>
<dbReference type="InterPro" id="IPR051682">
    <property type="entry name" value="Mito_Persulfide_Diox"/>
</dbReference>
<dbReference type="SUPFAM" id="SSF56281">
    <property type="entry name" value="Metallo-hydrolase/oxidoreductase"/>
    <property type="match status" value="1"/>
</dbReference>
<dbReference type="Pfam" id="PF00753">
    <property type="entry name" value="Lactamase_B"/>
    <property type="match status" value="1"/>
</dbReference>
<evidence type="ECO:0000256" key="1">
    <source>
        <dbReference type="ARBA" id="ARBA00022723"/>
    </source>
</evidence>
<accession>A0AAX4I9Y5</accession>
<reference evidence="4" key="1">
    <citation type="journal article" date="2023" name="bioRxiv">
        <title>Complete genome of the Medicago anthracnose fungus, Colletotrichum destructivum, reveals a mini-chromosome-like region within a core chromosome.</title>
        <authorList>
            <person name="Lapalu N."/>
            <person name="Simon A."/>
            <person name="Lu A."/>
            <person name="Plaumann P.-L."/>
            <person name="Amselem J."/>
            <person name="Pigne S."/>
            <person name="Auger A."/>
            <person name="Koch C."/>
            <person name="Dallery J.-F."/>
            <person name="O'Connell R.J."/>
        </authorList>
    </citation>
    <scope>NUCLEOTIDE SEQUENCE [LARGE SCALE GENOMIC DNA]</scope>
    <source>
        <strain evidence="4">CBS 520.97</strain>
    </source>
</reference>
<dbReference type="InterPro" id="IPR001279">
    <property type="entry name" value="Metallo-B-lactamas"/>
</dbReference>
<name>A0AAX4I9Y5_9PEZI</name>
<evidence type="ECO:0000313" key="3">
    <source>
        <dbReference type="EMBL" id="WQF80120.1"/>
    </source>
</evidence>
<evidence type="ECO:0000259" key="2">
    <source>
        <dbReference type="SMART" id="SM00849"/>
    </source>
</evidence>
<dbReference type="GO" id="GO:0070813">
    <property type="term" value="P:hydrogen sulfide metabolic process"/>
    <property type="evidence" value="ECO:0007669"/>
    <property type="project" value="TreeGrafter"/>
</dbReference>
<feature type="domain" description="Metallo-beta-lactamase" evidence="2">
    <location>
        <begin position="16"/>
        <end position="234"/>
    </location>
</feature>
<dbReference type="InterPro" id="IPR036866">
    <property type="entry name" value="RibonucZ/Hydroxyglut_hydro"/>
</dbReference>
<dbReference type="PANTHER" id="PTHR43084">
    <property type="entry name" value="PERSULFIDE DIOXYGENASE ETHE1"/>
    <property type="match status" value="1"/>
</dbReference>
<dbReference type="GO" id="GO:0016787">
    <property type="term" value="F:hydrolase activity"/>
    <property type="evidence" value="ECO:0007669"/>
    <property type="project" value="UniProtKB-KW"/>
</dbReference>
<dbReference type="SMART" id="SM00849">
    <property type="entry name" value="Lactamase_B"/>
    <property type="match status" value="1"/>
</dbReference>
<dbReference type="CDD" id="cd07724">
    <property type="entry name" value="POD-like_MBL-fold"/>
    <property type="match status" value="1"/>
</dbReference>
<keyword evidence="4" id="KW-1185">Reference proteome</keyword>